<keyword evidence="5 7" id="KW-0472">Membrane</keyword>
<evidence type="ECO:0000256" key="5">
    <source>
        <dbReference type="ARBA" id="ARBA00023136"/>
    </source>
</evidence>
<evidence type="ECO:0000256" key="7">
    <source>
        <dbReference type="SAM" id="Phobius"/>
    </source>
</evidence>
<feature type="transmembrane region" description="Helical" evidence="7">
    <location>
        <begin position="294"/>
        <end position="317"/>
    </location>
</feature>
<evidence type="ECO:0000256" key="1">
    <source>
        <dbReference type="ARBA" id="ARBA00004127"/>
    </source>
</evidence>
<evidence type="ECO:0000256" key="3">
    <source>
        <dbReference type="ARBA" id="ARBA00022692"/>
    </source>
</evidence>
<feature type="compositionally biased region" description="Basic and acidic residues" evidence="6">
    <location>
        <begin position="28"/>
        <end position="41"/>
    </location>
</feature>
<feature type="transmembrane region" description="Helical" evidence="7">
    <location>
        <begin position="116"/>
        <end position="135"/>
    </location>
</feature>
<feature type="transmembrane region" description="Helical" evidence="7">
    <location>
        <begin position="265"/>
        <end position="288"/>
    </location>
</feature>
<evidence type="ECO:0000256" key="6">
    <source>
        <dbReference type="SAM" id="MobiDB-lite"/>
    </source>
</evidence>
<evidence type="ECO:0000313" key="9">
    <source>
        <dbReference type="Proteomes" id="UP001516023"/>
    </source>
</evidence>
<sequence>MTPPVSDIERIPGPEVSTYGSVDSSKPIYHDGPSDSSKHSGEGMSMNAPTLTSTQQEQESSNGRVNSTNETITEAAYLIGNGHSPNTELTIDSHSNHPAQQEHLQKTRQYYRDMMLGVNDGLVSALLLVAGVVGGGMDVTAVLLTAVSGAIAGAISMFAGEYIATKSQNEVMRGEIKLELEHITKYPSEEMQELSSLLSLIGIPSSSSHLSDMPNDSEEARASREDVRELKQLLTKYYRKNPDALLKIMIALELGVIEDEIRSPFVAGATSFCCFFVGALPSTVPFAIVSNPNVGLLAAGIATGLVLSVAGAIKSWASRGDFFYSALENLSIAAAGGTVAYGIGVVFDSLTGDDN</sequence>
<accession>A0ABD3QXD9</accession>
<keyword evidence="3 7" id="KW-0812">Transmembrane</keyword>
<dbReference type="Proteomes" id="UP001516023">
    <property type="component" value="Unassembled WGS sequence"/>
</dbReference>
<feature type="compositionally biased region" description="Polar residues" evidence="6">
    <location>
        <begin position="47"/>
        <end position="68"/>
    </location>
</feature>
<feature type="region of interest" description="Disordered" evidence="6">
    <location>
        <begin position="1"/>
        <end position="68"/>
    </location>
</feature>
<dbReference type="Pfam" id="PF01988">
    <property type="entry name" value="VIT1"/>
    <property type="match status" value="1"/>
</dbReference>
<dbReference type="EMBL" id="JABMIG020000006">
    <property type="protein sequence ID" value="KAL3804727.1"/>
    <property type="molecule type" value="Genomic_DNA"/>
</dbReference>
<protein>
    <submittedName>
        <fullName evidence="8">Uncharacterized protein</fullName>
    </submittedName>
</protein>
<comment type="similarity">
    <text evidence="2">Belongs to the CCC1 family.</text>
</comment>
<dbReference type="InterPro" id="IPR008217">
    <property type="entry name" value="Ccc1_fam"/>
</dbReference>
<comment type="subcellular location">
    <subcellularLocation>
        <location evidence="1">Endomembrane system</location>
        <topology evidence="1">Multi-pass membrane protein</topology>
    </subcellularLocation>
</comment>
<proteinExistence type="inferred from homology"/>
<keyword evidence="4 7" id="KW-1133">Transmembrane helix</keyword>
<dbReference type="GO" id="GO:0012505">
    <property type="term" value="C:endomembrane system"/>
    <property type="evidence" value="ECO:0007669"/>
    <property type="project" value="UniProtKB-SubCell"/>
</dbReference>
<name>A0ABD3QXD9_9STRA</name>
<evidence type="ECO:0000256" key="2">
    <source>
        <dbReference type="ARBA" id="ARBA00007049"/>
    </source>
</evidence>
<gene>
    <name evidence="8" type="ORF">HJC23_008542</name>
</gene>
<organism evidence="8 9">
    <name type="scientific">Cyclotella cryptica</name>
    <dbReference type="NCBI Taxonomy" id="29204"/>
    <lineage>
        <taxon>Eukaryota</taxon>
        <taxon>Sar</taxon>
        <taxon>Stramenopiles</taxon>
        <taxon>Ochrophyta</taxon>
        <taxon>Bacillariophyta</taxon>
        <taxon>Coscinodiscophyceae</taxon>
        <taxon>Thalassiosirophycidae</taxon>
        <taxon>Stephanodiscales</taxon>
        <taxon>Stephanodiscaceae</taxon>
        <taxon>Cyclotella</taxon>
    </lineage>
</organism>
<feature type="transmembrane region" description="Helical" evidence="7">
    <location>
        <begin position="141"/>
        <end position="164"/>
    </location>
</feature>
<dbReference type="PANTHER" id="PTHR31851">
    <property type="entry name" value="FE(2+)/MN(2+) TRANSPORTER PCL1"/>
    <property type="match status" value="1"/>
</dbReference>
<keyword evidence="9" id="KW-1185">Reference proteome</keyword>
<evidence type="ECO:0000256" key="4">
    <source>
        <dbReference type="ARBA" id="ARBA00022989"/>
    </source>
</evidence>
<comment type="caution">
    <text evidence="8">The sequence shown here is derived from an EMBL/GenBank/DDBJ whole genome shotgun (WGS) entry which is preliminary data.</text>
</comment>
<dbReference type="AlphaFoldDB" id="A0ABD3QXD9"/>
<reference evidence="8 9" key="1">
    <citation type="journal article" date="2020" name="G3 (Bethesda)">
        <title>Improved Reference Genome for Cyclotella cryptica CCMP332, a Model for Cell Wall Morphogenesis, Salinity Adaptation, and Lipid Production in Diatoms (Bacillariophyta).</title>
        <authorList>
            <person name="Roberts W.R."/>
            <person name="Downey K.M."/>
            <person name="Ruck E.C."/>
            <person name="Traller J.C."/>
            <person name="Alverson A.J."/>
        </authorList>
    </citation>
    <scope>NUCLEOTIDE SEQUENCE [LARGE SCALE GENOMIC DNA]</scope>
    <source>
        <strain evidence="8 9">CCMP332</strain>
    </source>
</reference>
<feature type="transmembrane region" description="Helical" evidence="7">
    <location>
        <begin position="329"/>
        <end position="347"/>
    </location>
</feature>
<evidence type="ECO:0000313" key="8">
    <source>
        <dbReference type="EMBL" id="KAL3804727.1"/>
    </source>
</evidence>